<protein>
    <submittedName>
        <fullName evidence="2">Uncharacterized protein</fullName>
    </submittedName>
</protein>
<gene>
    <name evidence="2" type="ORF">BFP71_12290</name>
</gene>
<dbReference type="RefSeq" id="WP_069835761.1">
    <property type="nucleotide sequence ID" value="NZ_MDGQ01000005.1"/>
</dbReference>
<evidence type="ECO:0000313" key="3">
    <source>
        <dbReference type="Proteomes" id="UP000095552"/>
    </source>
</evidence>
<name>A0A1E5SYR4_9BACT</name>
<dbReference type="AlphaFoldDB" id="A0A1E5SYR4"/>
<dbReference type="OrthoDB" id="639802at2"/>
<keyword evidence="3" id="KW-1185">Reference proteome</keyword>
<dbReference type="EMBL" id="MDGQ01000005">
    <property type="protein sequence ID" value="OEK04256.1"/>
    <property type="molecule type" value="Genomic_DNA"/>
</dbReference>
<proteinExistence type="predicted"/>
<dbReference type="Proteomes" id="UP000095552">
    <property type="component" value="Unassembled WGS sequence"/>
</dbReference>
<evidence type="ECO:0000256" key="1">
    <source>
        <dbReference type="SAM" id="Phobius"/>
    </source>
</evidence>
<reference evidence="2 3" key="1">
    <citation type="submission" date="2016-08" db="EMBL/GenBank/DDBJ databases">
        <title>Draft genome of Fabibacter sp. strain SK-8.</title>
        <authorList>
            <person name="Wong S.-K."/>
            <person name="Hamasaki K."/>
            <person name="Yoshizawa S."/>
        </authorList>
    </citation>
    <scope>NUCLEOTIDE SEQUENCE [LARGE SCALE GENOMIC DNA]</scope>
    <source>
        <strain evidence="2 3">SK-8</strain>
    </source>
</reference>
<comment type="caution">
    <text evidence="2">The sequence shown here is derived from an EMBL/GenBank/DDBJ whole genome shotgun (WGS) entry which is preliminary data.</text>
</comment>
<feature type="transmembrane region" description="Helical" evidence="1">
    <location>
        <begin position="106"/>
        <end position="123"/>
    </location>
</feature>
<accession>A0A1E5SYR4</accession>
<keyword evidence="1" id="KW-0472">Membrane</keyword>
<sequence>MNHELLSYCLLRIEQKLGWASSDLWQNQDFALLSQRIFEETNIQLSVTTLKRVWGKVSYASEPSISTLNALSKFIGYENWSELKNDQKPSKQATTIKASSSRKKQIVLIAILVVLTSGLLAISRTTFKSDFIDIDNIQFDVSPVAIGLPNSVVFNYSFGESNIDSAAIQQSWNDDLTFEIKPDGTEATGIYYYPGFFQAKLIANGSIVKEKALKVGTEGWMATIQGDGKQPRYLYYGEVLTDGKLNILPELVEELHQEKRASGRILTYHYFDELPEVSSQNFTYEIRFKNTYNKSNGVCKNVQLLVHGSESVFLTPLSIPGCSSNLSLITGGKTFSGKENDHSVFGIEGSDWQELKLQVSNGKAEYYLNSELVLTKENVADIGPIVGFKVRFEGAGEIDYLRLSNNKEIVYREDFE</sequence>
<keyword evidence="1" id="KW-0812">Transmembrane</keyword>
<keyword evidence="1" id="KW-1133">Transmembrane helix</keyword>
<organism evidence="2 3">
    <name type="scientific">Roseivirga misakiensis</name>
    <dbReference type="NCBI Taxonomy" id="1563681"/>
    <lineage>
        <taxon>Bacteria</taxon>
        <taxon>Pseudomonadati</taxon>
        <taxon>Bacteroidota</taxon>
        <taxon>Cytophagia</taxon>
        <taxon>Cytophagales</taxon>
        <taxon>Roseivirgaceae</taxon>
        <taxon>Roseivirga</taxon>
    </lineage>
</organism>
<evidence type="ECO:0000313" key="2">
    <source>
        <dbReference type="EMBL" id="OEK04256.1"/>
    </source>
</evidence>